<evidence type="ECO:0000259" key="4">
    <source>
        <dbReference type="Pfam" id="PF01557"/>
    </source>
</evidence>
<dbReference type="GO" id="GO:0016787">
    <property type="term" value="F:hydrolase activity"/>
    <property type="evidence" value="ECO:0007669"/>
    <property type="project" value="UniProtKB-KW"/>
</dbReference>
<dbReference type="Pfam" id="PF01557">
    <property type="entry name" value="FAA_hydrolase"/>
    <property type="match status" value="1"/>
</dbReference>
<accession>A0ABW9A1Q9</accession>
<evidence type="ECO:0000313" key="5">
    <source>
        <dbReference type="EMBL" id="MFL9889045.1"/>
    </source>
</evidence>
<name>A0ABW9A1Q9_9BURK</name>
<feature type="domain" description="Fumarylacetoacetase-like C-terminal" evidence="4">
    <location>
        <begin position="78"/>
        <end position="280"/>
    </location>
</feature>
<dbReference type="InterPro" id="IPR051121">
    <property type="entry name" value="FAH"/>
</dbReference>
<evidence type="ECO:0000313" key="6">
    <source>
        <dbReference type="Proteomes" id="UP001629249"/>
    </source>
</evidence>
<gene>
    <name evidence="5" type="ORF">PQR66_38905</name>
</gene>
<evidence type="ECO:0000256" key="2">
    <source>
        <dbReference type="ARBA" id="ARBA00010211"/>
    </source>
</evidence>
<sequence length="283" mass="30838">MKLATFSRGNAPSFGVVLADGGIVDLPRRLPGILSTLLSVLTGDALPLVREVVDANASADFHQDEVEFLPLFDSPVTIHCVGLNYAAHTAEAGMKQPDFPRTFIKIPSALVGHGTALNKPTLSPEFDFEGELAVVIGRRAYGVSAEDAADYIAGYTCFMDGSVRDWQLQRTLDQGKNFRRSSSMGPYLVTPDEVGPLGGLTLKTYVNDEVMQQSLLSKMIFPVEKLIEYVSRFTELRPGDVIATGTPEGVGFKRNPPRYLQHHDTVKVEIEKVGTLLNQVSGE</sequence>
<comment type="cofactor">
    <cofactor evidence="1">
        <name>Mg(2+)</name>
        <dbReference type="ChEBI" id="CHEBI:18420"/>
    </cofactor>
</comment>
<dbReference type="RefSeq" id="WP_408336104.1">
    <property type="nucleotide sequence ID" value="NZ_JAQQFH010000065.1"/>
</dbReference>
<organism evidence="5 6">
    <name type="scientific">Paraburkholderia agricolaris</name>
    <dbReference type="NCBI Taxonomy" id="2152888"/>
    <lineage>
        <taxon>Bacteria</taxon>
        <taxon>Pseudomonadati</taxon>
        <taxon>Pseudomonadota</taxon>
        <taxon>Betaproteobacteria</taxon>
        <taxon>Burkholderiales</taxon>
        <taxon>Burkholderiaceae</taxon>
        <taxon>Paraburkholderia</taxon>
    </lineage>
</organism>
<comment type="similarity">
    <text evidence="2">Belongs to the FAH family.</text>
</comment>
<dbReference type="PANTHER" id="PTHR42796">
    <property type="entry name" value="FUMARYLACETOACETATE HYDROLASE DOMAIN-CONTAINING PROTEIN 2A-RELATED"/>
    <property type="match status" value="1"/>
</dbReference>
<protein>
    <submittedName>
        <fullName evidence="5">Fumarylacetoacetate hydrolase family protein</fullName>
    </submittedName>
</protein>
<keyword evidence="5" id="KW-0378">Hydrolase</keyword>
<dbReference type="InterPro" id="IPR011234">
    <property type="entry name" value="Fumarylacetoacetase-like_C"/>
</dbReference>
<proteinExistence type="inferred from homology"/>
<dbReference type="EMBL" id="JAQQFN010000057">
    <property type="protein sequence ID" value="MFL9889045.1"/>
    <property type="molecule type" value="Genomic_DNA"/>
</dbReference>
<dbReference type="SUPFAM" id="SSF56529">
    <property type="entry name" value="FAH"/>
    <property type="match status" value="1"/>
</dbReference>
<evidence type="ECO:0000256" key="1">
    <source>
        <dbReference type="ARBA" id="ARBA00001946"/>
    </source>
</evidence>
<comment type="caution">
    <text evidence="5">The sequence shown here is derived from an EMBL/GenBank/DDBJ whole genome shotgun (WGS) entry which is preliminary data.</text>
</comment>
<dbReference type="Gene3D" id="3.90.850.10">
    <property type="entry name" value="Fumarylacetoacetase-like, C-terminal domain"/>
    <property type="match status" value="1"/>
</dbReference>
<reference evidence="5 6" key="1">
    <citation type="journal article" date="2024" name="Chem. Sci.">
        <title>Discovery of megapolipeptins by genome mining of a Burkholderiales bacteria collection.</title>
        <authorList>
            <person name="Paulo B.S."/>
            <person name="Recchia M.J.J."/>
            <person name="Lee S."/>
            <person name="Fergusson C.H."/>
            <person name="Romanowski S.B."/>
            <person name="Hernandez A."/>
            <person name="Krull N."/>
            <person name="Liu D.Y."/>
            <person name="Cavanagh H."/>
            <person name="Bos A."/>
            <person name="Gray C.A."/>
            <person name="Murphy B.T."/>
            <person name="Linington R.G."/>
            <person name="Eustaquio A.S."/>
        </authorList>
    </citation>
    <scope>NUCLEOTIDE SEQUENCE [LARGE SCALE GENOMIC DNA]</scope>
    <source>
        <strain evidence="5 6">RL16-012-BIC-B</strain>
    </source>
</reference>
<evidence type="ECO:0000256" key="3">
    <source>
        <dbReference type="ARBA" id="ARBA00022723"/>
    </source>
</evidence>
<dbReference type="Proteomes" id="UP001629249">
    <property type="component" value="Unassembled WGS sequence"/>
</dbReference>
<keyword evidence="6" id="KW-1185">Reference proteome</keyword>
<keyword evidence="3" id="KW-0479">Metal-binding</keyword>
<dbReference type="InterPro" id="IPR036663">
    <property type="entry name" value="Fumarylacetoacetase_C_sf"/>
</dbReference>
<dbReference type="PANTHER" id="PTHR42796:SF4">
    <property type="entry name" value="FUMARYLACETOACETATE HYDROLASE DOMAIN-CONTAINING PROTEIN 2A"/>
    <property type="match status" value="1"/>
</dbReference>